<evidence type="ECO:0000259" key="2">
    <source>
        <dbReference type="SMART" id="SM01043"/>
    </source>
</evidence>
<name>A0A6M8IZA9_9ACTN</name>
<reference evidence="4" key="1">
    <citation type="submission" date="2020-05" db="EMBL/GenBank/DDBJ databases">
        <title>Novel species in genus Nocardioides.</title>
        <authorList>
            <person name="Zhang G."/>
        </authorList>
    </citation>
    <scope>NUCLEOTIDE SEQUENCE [LARGE SCALE GENOMIC DNA]</scope>
    <source>
        <strain evidence="4">zg-1050</strain>
    </source>
</reference>
<dbReference type="InterPro" id="IPR051677">
    <property type="entry name" value="AfsR-DnrI-RedD_regulator"/>
</dbReference>
<dbReference type="Gene3D" id="1.25.40.10">
    <property type="entry name" value="Tetratricopeptide repeat domain"/>
    <property type="match status" value="1"/>
</dbReference>
<gene>
    <name evidence="3" type="ORF">HLV38_00145</name>
</gene>
<dbReference type="InterPro" id="IPR016032">
    <property type="entry name" value="Sig_transdc_resp-reg_C-effctor"/>
</dbReference>
<organism evidence="3 4">
    <name type="scientific">Berryella wangjianweii</name>
    <dbReference type="NCBI Taxonomy" id="2734634"/>
    <lineage>
        <taxon>Bacteria</taxon>
        <taxon>Bacillati</taxon>
        <taxon>Actinomycetota</taxon>
        <taxon>Coriobacteriia</taxon>
        <taxon>Eggerthellales</taxon>
        <taxon>Eggerthellaceae</taxon>
        <taxon>Berryella</taxon>
    </lineage>
</organism>
<dbReference type="InterPro" id="IPR036388">
    <property type="entry name" value="WH-like_DNA-bd_sf"/>
</dbReference>
<dbReference type="AlphaFoldDB" id="A0A6M8IZA9"/>
<dbReference type="EMBL" id="CP053716">
    <property type="protein sequence ID" value="QKF06704.1"/>
    <property type="molecule type" value="Genomic_DNA"/>
</dbReference>
<dbReference type="KEGG" id="bwa:HLV38_00145"/>
<dbReference type="PANTHER" id="PTHR35807">
    <property type="entry name" value="TRANSCRIPTIONAL REGULATOR REDD-RELATED"/>
    <property type="match status" value="1"/>
</dbReference>
<protein>
    <recommendedName>
        <fullName evidence="2">Bacterial transcriptional activator domain-containing protein</fullName>
    </recommendedName>
</protein>
<accession>A0A6M8IZA9</accession>
<dbReference type="RefSeq" id="WP_173163340.1">
    <property type="nucleotide sequence ID" value="NZ_CP053716.1"/>
</dbReference>
<dbReference type="Gene3D" id="1.10.10.10">
    <property type="entry name" value="Winged helix-like DNA-binding domain superfamily/Winged helix DNA-binding domain"/>
    <property type="match status" value="1"/>
</dbReference>
<evidence type="ECO:0000313" key="4">
    <source>
        <dbReference type="Proteomes" id="UP000503297"/>
    </source>
</evidence>
<evidence type="ECO:0000256" key="1">
    <source>
        <dbReference type="SAM" id="MobiDB-lite"/>
    </source>
</evidence>
<feature type="domain" description="Bacterial transcriptional activator" evidence="2">
    <location>
        <begin position="709"/>
        <end position="835"/>
    </location>
</feature>
<dbReference type="InterPro" id="IPR011990">
    <property type="entry name" value="TPR-like_helical_dom_sf"/>
</dbReference>
<dbReference type="Pfam" id="PF03704">
    <property type="entry name" value="BTAD"/>
    <property type="match status" value="1"/>
</dbReference>
<evidence type="ECO:0000313" key="3">
    <source>
        <dbReference type="EMBL" id="QKF06704.1"/>
    </source>
</evidence>
<dbReference type="Proteomes" id="UP000503297">
    <property type="component" value="Chromosome"/>
</dbReference>
<feature type="region of interest" description="Disordered" evidence="1">
    <location>
        <begin position="845"/>
        <end position="870"/>
    </location>
</feature>
<dbReference type="SMART" id="SM01043">
    <property type="entry name" value="BTAD"/>
    <property type="match status" value="1"/>
</dbReference>
<keyword evidence="4" id="KW-1185">Reference proteome</keyword>
<dbReference type="InterPro" id="IPR005158">
    <property type="entry name" value="BTAD"/>
</dbReference>
<dbReference type="SUPFAM" id="SSF46894">
    <property type="entry name" value="C-terminal effector domain of the bipartite response regulators"/>
    <property type="match status" value="1"/>
</dbReference>
<sequence>MARFIVGPACFGKSCVAIEYAETVFGLQHVIWIPAASPCFLRDLDEGVIAPQISQVDGQAALVVFDDLPSLDDERARAFSRTIDALLESGVEVMVTCVPIADRYGGLQRDRLRATASDLLLTIDELEHARAWGEWRERVGRTVPLSARVASLAWSGSPHARVRLLEALAAEERLRETTLAIVHALVMGDGVASDLVPSRSADPSWLTSLAADNPYLGIDCAADRFRALEAPLGEVLAAFSPHMDGLATQAGLSSREALATLWARQLCGKGRADRAIELMRSSVGDDAAMTWVESENEALLRAGCLASCLDLLDGCCLGVRARRARAEALRAVRLLAMGERVRARDAAKAAAFSRETGRTLRLTSLAVLALADDTTLRQRALGELRLAALRAVRWAPVAGSPPDAMAARFDQLVERVVRDGGPIARDGAELGLAMGAVLAAGPAEGLARVWEAIESALADDVWLALLVAEALSRATRERALHLGGAAQLAPLAATVRRWAAADEPFADALRARAGLAFEEARLAGLLPDEPPMSVAAMLALKSWEAHLAGEAERYRAGQADRDAARLTRVAAGAGLRTSFGSPRRRAPLPLLFVRLFGAGEVRIGGEDAPPVAFGRAKAITLLALLALHVGRESSFESLAASLWPASAPDDARRNLYTVWSQLRRGLSLPNGQCPYLIRRRSTCLLNASLVRCDVTEFSDLCRSLMFGDLDADQWTRLAAAVETRFCDDLMFGEHENRDVADARRAATERLVDALVAASQRLMAQGGAQQGLWMARLAVQRDRTREDAHLALMRAQVKAGQRTAALASYLACRRVLSEELGIDPSREMQTMYRTLIDACDLSDASAASERTREDDVPPRALLQGAQRGVLE</sequence>
<proteinExistence type="predicted"/>
<dbReference type="GO" id="GO:0006355">
    <property type="term" value="P:regulation of DNA-templated transcription"/>
    <property type="evidence" value="ECO:0007669"/>
    <property type="project" value="InterPro"/>
</dbReference>
<dbReference type="GO" id="GO:0003677">
    <property type="term" value="F:DNA binding"/>
    <property type="evidence" value="ECO:0007669"/>
    <property type="project" value="InterPro"/>
</dbReference>